<evidence type="ECO:0000313" key="1">
    <source>
        <dbReference type="EMBL" id="KMP06349.1"/>
    </source>
</evidence>
<proteinExistence type="predicted"/>
<gene>
    <name evidence="1" type="ORF">CIRG_06030</name>
</gene>
<name>A0A0J6YGZ8_COCIT</name>
<dbReference type="AlphaFoldDB" id="A0A0J6YGZ8"/>
<dbReference type="Proteomes" id="UP000054565">
    <property type="component" value="Unassembled WGS sequence"/>
</dbReference>
<organism evidence="1 2">
    <name type="scientific">Coccidioides immitis RMSCC 2394</name>
    <dbReference type="NCBI Taxonomy" id="404692"/>
    <lineage>
        <taxon>Eukaryota</taxon>
        <taxon>Fungi</taxon>
        <taxon>Dikarya</taxon>
        <taxon>Ascomycota</taxon>
        <taxon>Pezizomycotina</taxon>
        <taxon>Eurotiomycetes</taxon>
        <taxon>Eurotiomycetidae</taxon>
        <taxon>Onygenales</taxon>
        <taxon>Onygenaceae</taxon>
        <taxon>Coccidioides</taxon>
    </lineage>
</organism>
<dbReference type="EMBL" id="DS028096">
    <property type="protein sequence ID" value="KMP06349.1"/>
    <property type="molecule type" value="Genomic_DNA"/>
</dbReference>
<reference evidence="2" key="1">
    <citation type="journal article" date="2010" name="Genome Res.">
        <title>Population genomic sequencing of Coccidioides fungi reveals recent hybridization and transposon control.</title>
        <authorList>
            <person name="Neafsey D.E."/>
            <person name="Barker B.M."/>
            <person name="Sharpton T.J."/>
            <person name="Stajich J.E."/>
            <person name="Park D.J."/>
            <person name="Whiston E."/>
            <person name="Hung C.-Y."/>
            <person name="McMahan C."/>
            <person name="White J."/>
            <person name="Sykes S."/>
            <person name="Heiman D."/>
            <person name="Young S."/>
            <person name="Zeng Q."/>
            <person name="Abouelleil A."/>
            <person name="Aftuck L."/>
            <person name="Bessette D."/>
            <person name="Brown A."/>
            <person name="FitzGerald M."/>
            <person name="Lui A."/>
            <person name="Macdonald J.P."/>
            <person name="Priest M."/>
            <person name="Orbach M.J."/>
            <person name="Galgiani J.N."/>
            <person name="Kirkland T.N."/>
            <person name="Cole G.T."/>
            <person name="Birren B.W."/>
            <person name="Henn M.R."/>
            <person name="Taylor J.W."/>
            <person name="Rounsley S.D."/>
        </authorList>
    </citation>
    <scope>NUCLEOTIDE SEQUENCE [LARGE SCALE GENOMIC DNA]</scope>
    <source>
        <strain evidence="2">RMSCC 2394</strain>
    </source>
</reference>
<evidence type="ECO:0000313" key="2">
    <source>
        <dbReference type="Proteomes" id="UP000054565"/>
    </source>
</evidence>
<sequence length="230" mass="26185">MKRAVSGLACTLYGLTATSMNTFTRVLLCALWEKRPSWSWSFRPAAGIRAWYQARTAYRINLSIPPLLAQAAFCPKGNGASRHYSLRHHPNRKGAKTLKSPFSAFVPSSLFDLLFPQSSCHWNGLWQTFYSRQFSLRLSLLSVYVSHHPSTHRFSHTTTAFFLHLLFIAFDSVDRSHSSCFNFFIDSCPRYRVVRSETFMREPVLVVILNGSPLLPPFLSSVSLYPTRVA</sequence>
<accession>A0A0J6YGZ8</accession>
<protein>
    <submittedName>
        <fullName evidence="1">Uncharacterized protein</fullName>
    </submittedName>
</protein>